<dbReference type="Proteomes" id="UP001056120">
    <property type="component" value="Linkage Group LG25"/>
</dbReference>
<gene>
    <name evidence="1" type="ORF">L1987_73676</name>
</gene>
<keyword evidence="2" id="KW-1185">Reference proteome</keyword>
<reference evidence="1 2" key="2">
    <citation type="journal article" date="2022" name="Mol. Ecol. Resour.">
        <title>The genomes of chicory, endive, great burdock and yacon provide insights into Asteraceae paleo-polyploidization history and plant inulin production.</title>
        <authorList>
            <person name="Fan W."/>
            <person name="Wang S."/>
            <person name="Wang H."/>
            <person name="Wang A."/>
            <person name="Jiang F."/>
            <person name="Liu H."/>
            <person name="Zhao H."/>
            <person name="Xu D."/>
            <person name="Zhang Y."/>
        </authorList>
    </citation>
    <scope>NUCLEOTIDE SEQUENCE [LARGE SCALE GENOMIC DNA]</scope>
    <source>
        <strain evidence="2">cv. Yunnan</strain>
        <tissue evidence="1">Leaves</tissue>
    </source>
</reference>
<accession>A0ACB9A0Q4</accession>
<evidence type="ECO:0000313" key="2">
    <source>
        <dbReference type="Proteomes" id="UP001056120"/>
    </source>
</evidence>
<protein>
    <submittedName>
        <fullName evidence="1">Uncharacterized protein</fullName>
    </submittedName>
</protein>
<name>A0ACB9A0Q4_9ASTR</name>
<evidence type="ECO:0000313" key="1">
    <source>
        <dbReference type="EMBL" id="KAI3703534.1"/>
    </source>
</evidence>
<reference evidence="2" key="1">
    <citation type="journal article" date="2022" name="Mol. Ecol. Resour.">
        <title>The genomes of chicory, endive, great burdock and yacon provide insights into Asteraceae palaeo-polyploidization history and plant inulin production.</title>
        <authorList>
            <person name="Fan W."/>
            <person name="Wang S."/>
            <person name="Wang H."/>
            <person name="Wang A."/>
            <person name="Jiang F."/>
            <person name="Liu H."/>
            <person name="Zhao H."/>
            <person name="Xu D."/>
            <person name="Zhang Y."/>
        </authorList>
    </citation>
    <scope>NUCLEOTIDE SEQUENCE [LARGE SCALE GENOMIC DNA]</scope>
    <source>
        <strain evidence="2">cv. Yunnan</strain>
    </source>
</reference>
<comment type="caution">
    <text evidence="1">The sequence shown here is derived from an EMBL/GenBank/DDBJ whole genome shotgun (WGS) entry which is preliminary data.</text>
</comment>
<dbReference type="EMBL" id="CM042042">
    <property type="protein sequence ID" value="KAI3703534.1"/>
    <property type="molecule type" value="Genomic_DNA"/>
</dbReference>
<sequence length="211" mass="23819">MPMPNPKPSVLGPQRRTNPLIWCLAFICAILATIIIVAGIIVFIGYLVIRPKLPLLYVHSARLDKLSYTQAGILAVRLIIIMKAENHNMKAHVSFYDTIRLMCGRTRRGSYHGLSIAQLVADPFDVRKNTSRELNYVVESSPIPLEPPEQYLTEQSLAKTKVVPFFLKGSSRTRWRVGPLGSVKFWLHINCHIQLPTDNTVVYPDCSTKSH</sequence>
<organism evidence="1 2">
    <name type="scientific">Smallanthus sonchifolius</name>
    <dbReference type="NCBI Taxonomy" id="185202"/>
    <lineage>
        <taxon>Eukaryota</taxon>
        <taxon>Viridiplantae</taxon>
        <taxon>Streptophyta</taxon>
        <taxon>Embryophyta</taxon>
        <taxon>Tracheophyta</taxon>
        <taxon>Spermatophyta</taxon>
        <taxon>Magnoliopsida</taxon>
        <taxon>eudicotyledons</taxon>
        <taxon>Gunneridae</taxon>
        <taxon>Pentapetalae</taxon>
        <taxon>asterids</taxon>
        <taxon>campanulids</taxon>
        <taxon>Asterales</taxon>
        <taxon>Asteraceae</taxon>
        <taxon>Asteroideae</taxon>
        <taxon>Heliantheae alliance</taxon>
        <taxon>Millerieae</taxon>
        <taxon>Smallanthus</taxon>
    </lineage>
</organism>
<proteinExistence type="predicted"/>